<protein>
    <recommendedName>
        <fullName evidence="2">Metallo-beta-lactamase domain-containing protein</fullName>
    </recommendedName>
</protein>
<feature type="domain" description="Metallo-beta-lactamase" evidence="2">
    <location>
        <begin position="86"/>
        <end position="286"/>
    </location>
</feature>
<dbReference type="EMBL" id="VAUP01000038">
    <property type="protein sequence ID" value="TLX41154.1"/>
    <property type="molecule type" value="Genomic_DNA"/>
</dbReference>
<dbReference type="GeneID" id="95775681"/>
<dbReference type="GO" id="GO:0005737">
    <property type="term" value="C:cytoplasm"/>
    <property type="evidence" value="ECO:0007669"/>
    <property type="project" value="TreeGrafter"/>
</dbReference>
<dbReference type="OrthoDB" id="9805728at2"/>
<evidence type="ECO:0000313" key="3">
    <source>
        <dbReference type="EMBL" id="TLX41154.1"/>
    </source>
</evidence>
<evidence type="ECO:0000259" key="2">
    <source>
        <dbReference type="Pfam" id="PF12706"/>
    </source>
</evidence>
<dbReference type="AlphaFoldDB" id="A0A6C1KD44"/>
<sequence>MPRPYHRGAPSDHFDGTRFFNPDHPSTDKSARDLMRWRKRRTERGAWPAVPALPTGTDTPPDEVTSGIRVSMVGHASVLIQVAGLNILTDPVWSERASPLPFVGPKRFNPPGIPFEALPQIHAVLLSHNHYDHLDLPTLGRLARAHRPRLIAPLGNDATIRRKLPDLAMATGDWGDRFALSAGVDAIIHPANHWSARSLKDRRFALWGGFVLETPEGVIYFAGDTGYGTGEIFRAVRRAFGPPRLAFIPIGAYEPRWFMAPQHTNPDEAVRILEDTGAEQGLGIHWGTFRLTDEAQDAPKHALSEALHGAGIAQERFLALHPGEVWRTPS</sequence>
<dbReference type="RefSeq" id="WP_138401198.1">
    <property type="nucleotide sequence ID" value="NZ_JBAFVI010000003.1"/>
</dbReference>
<reference evidence="3 4" key="1">
    <citation type="submission" date="2019-05" db="EMBL/GenBank/DDBJ databases">
        <authorList>
            <person name="Zhou X."/>
        </authorList>
    </citation>
    <scope>NUCLEOTIDE SEQUENCE [LARGE SCALE GENOMIC DNA]</scope>
    <source>
        <strain evidence="3 4">DSM 432</strain>
    </source>
</reference>
<gene>
    <name evidence="3" type="ORF">FBQ73_19700</name>
</gene>
<dbReference type="SUPFAM" id="SSF56281">
    <property type="entry name" value="Metallo-hydrolase/oxidoreductase"/>
    <property type="match status" value="1"/>
</dbReference>
<accession>A0A6C1KD44</accession>
<dbReference type="PANTHER" id="PTHR15032:SF4">
    <property type="entry name" value="N-ACYL-PHOSPHATIDYLETHANOLAMINE-HYDROLYZING PHOSPHOLIPASE D"/>
    <property type="match status" value="1"/>
</dbReference>
<dbReference type="Pfam" id="PF12706">
    <property type="entry name" value="Lactamase_B_2"/>
    <property type="match status" value="1"/>
</dbReference>
<evidence type="ECO:0000313" key="4">
    <source>
        <dbReference type="Proteomes" id="UP000305131"/>
    </source>
</evidence>
<dbReference type="InterPro" id="IPR036866">
    <property type="entry name" value="RibonucZ/Hydroxyglut_hydro"/>
</dbReference>
<dbReference type="Proteomes" id="UP000305131">
    <property type="component" value="Unassembled WGS sequence"/>
</dbReference>
<dbReference type="PANTHER" id="PTHR15032">
    <property type="entry name" value="N-ACYL-PHOSPHATIDYLETHANOLAMINE-HYDROLYZING PHOSPHOLIPASE D"/>
    <property type="match status" value="1"/>
</dbReference>
<organism evidence="3 4">
    <name type="scientific">Xanthobacter autotrophicus</name>
    <dbReference type="NCBI Taxonomy" id="280"/>
    <lineage>
        <taxon>Bacteria</taxon>
        <taxon>Pseudomonadati</taxon>
        <taxon>Pseudomonadota</taxon>
        <taxon>Alphaproteobacteria</taxon>
        <taxon>Hyphomicrobiales</taxon>
        <taxon>Xanthobacteraceae</taxon>
        <taxon>Xanthobacter</taxon>
    </lineage>
</organism>
<dbReference type="InterPro" id="IPR024884">
    <property type="entry name" value="NAPE-PLD"/>
</dbReference>
<feature type="region of interest" description="Disordered" evidence="1">
    <location>
        <begin position="1"/>
        <end position="32"/>
    </location>
</feature>
<comment type="caution">
    <text evidence="3">The sequence shown here is derived from an EMBL/GenBank/DDBJ whole genome shotgun (WGS) entry which is preliminary data.</text>
</comment>
<evidence type="ECO:0000256" key="1">
    <source>
        <dbReference type="SAM" id="MobiDB-lite"/>
    </source>
</evidence>
<dbReference type="GO" id="GO:0008270">
    <property type="term" value="F:zinc ion binding"/>
    <property type="evidence" value="ECO:0007669"/>
    <property type="project" value="InterPro"/>
</dbReference>
<dbReference type="GO" id="GO:0070290">
    <property type="term" value="F:N-acylphosphatidylethanolamine-specific phospholipase D activity"/>
    <property type="evidence" value="ECO:0007669"/>
    <property type="project" value="InterPro"/>
</dbReference>
<dbReference type="PIRSF" id="PIRSF038896">
    <property type="entry name" value="NAPE-PLD"/>
    <property type="match status" value="1"/>
</dbReference>
<dbReference type="InterPro" id="IPR001279">
    <property type="entry name" value="Metallo-B-lactamas"/>
</dbReference>
<dbReference type="Gene3D" id="3.60.15.10">
    <property type="entry name" value="Ribonuclease Z/Hydroxyacylglutathione hydrolase-like"/>
    <property type="match status" value="1"/>
</dbReference>
<name>A0A6C1KD44_XANAU</name>
<proteinExistence type="predicted"/>